<dbReference type="SMART" id="SM00137">
    <property type="entry name" value="MAM"/>
    <property type="match status" value="1"/>
</dbReference>
<reference evidence="9" key="1">
    <citation type="journal article" date="2014" name="Int. J. Syst. Evol. Microbiol.">
        <title>Complete genome sequence of Corynebacterium casei LMG S-19264T (=DSM 44701T), isolated from a smear-ripened cheese.</title>
        <authorList>
            <consortium name="US DOE Joint Genome Institute (JGI-PGF)"/>
            <person name="Walter F."/>
            <person name="Albersmeier A."/>
            <person name="Kalinowski J."/>
            <person name="Ruckert C."/>
        </authorList>
    </citation>
    <scope>NUCLEOTIDE SEQUENCE</scope>
    <source>
        <strain evidence="9">CGMCC 1.12751</strain>
    </source>
</reference>
<dbReference type="InterPro" id="IPR000998">
    <property type="entry name" value="MAM_dom"/>
</dbReference>
<dbReference type="PANTHER" id="PTHR23282:SF101">
    <property type="entry name" value="MAM DOMAIN-CONTAINING PROTEIN"/>
    <property type="match status" value="1"/>
</dbReference>
<dbReference type="Gene3D" id="2.60.120.200">
    <property type="match status" value="2"/>
</dbReference>
<gene>
    <name evidence="9" type="ORF">GCM10010976_33380</name>
</gene>
<keyword evidence="6" id="KW-1015">Disulfide bond</keyword>
<dbReference type="Pfam" id="PF00629">
    <property type="entry name" value="MAM"/>
    <property type="match status" value="1"/>
</dbReference>
<keyword evidence="5" id="KW-0969">Cilium</keyword>
<dbReference type="GO" id="GO:0016020">
    <property type="term" value="C:membrane"/>
    <property type="evidence" value="ECO:0007669"/>
    <property type="project" value="InterPro"/>
</dbReference>
<dbReference type="CDD" id="cd06263">
    <property type="entry name" value="MAM"/>
    <property type="match status" value="1"/>
</dbReference>
<evidence type="ECO:0000259" key="8">
    <source>
        <dbReference type="PROSITE" id="PS50060"/>
    </source>
</evidence>
<protein>
    <recommendedName>
        <fullName evidence="8">MAM domain-containing protein</fullName>
    </recommendedName>
</protein>
<keyword evidence="7" id="KW-0966">Cell projection</keyword>
<dbReference type="SMART" id="SM00560">
    <property type="entry name" value="LamGL"/>
    <property type="match status" value="1"/>
</dbReference>
<evidence type="ECO:0000313" key="9">
    <source>
        <dbReference type="EMBL" id="GGG59966.1"/>
    </source>
</evidence>
<dbReference type="Pfam" id="PF22544">
    <property type="entry name" value="HYDIN_VesB_CFA65-like_Ig"/>
    <property type="match status" value="1"/>
</dbReference>
<evidence type="ECO:0000256" key="4">
    <source>
        <dbReference type="ARBA" id="ARBA00022729"/>
    </source>
</evidence>
<dbReference type="SUPFAM" id="SSF49899">
    <property type="entry name" value="Concanavalin A-like lectins/glucanases"/>
    <property type="match status" value="2"/>
</dbReference>
<dbReference type="InterPro" id="IPR013783">
    <property type="entry name" value="Ig-like_fold"/>
</dbReference>
<dbReference type="InterPro" id="IPR051560">
    <property type="entry name" value="MAM_domain-containing"/>
</dbReference>
<evidence type="ECO:0000256" key="7">
    <source>
        <dbReference type="ARBA" id="ARBA00023273"/>
    </source>
</evidence>
<comment type="subcellular location">
    <subcellularLocation>
        <location evidence="1">Cell projection</location>
        <location evidence="1">Cilium</location>
    </subcellularLocation>
    <subcellularLocation>
        <location evidence="2">Cytoplasm</location>
    </subcellularLocation>
</comment>
<keyword evidence="4" id="KW-0732">Signal</keyword>
<dbReference type="GO" id="GO:0005737">
    <property type="term" value="C:cytoplasm"/>
    <property type="evidence" value="ECO:0007669"/>
    <property type="project" value="UniProtKB-SubCell"/>
</dbReference>
<evidence type="ECO:0000256" key="2">
    <source>
        <dbReference type="ARBA" id="ARBA00004496"/>
    </source>
</evidence>
<dbReference type="Gene3D" id="2.60.40.10">
    <property type="entry name" value="Immunoglobulins"/>
    <property type="match status" value="1"/>
</dbReference>
<name>A0A917GX82_9FLAO</name>
<sequence length="1773" mass="195297">MKNLRYTIRYTILIVGLIFCINTFSRSETISAVALEKVFTLKNNSRKTNRILSDNNHAFILGSSLSIDIDPFHKRGWKKSTTQVTYWSGTSGDTLNPDNQIMDLSSFATNDCTTTINSFPYTQSFESGFGGWTQDNSDEFDWDRNMNSTTSYFTGPELAKSGSWYVYAEASGNINQTSNLESPCIDLSTVSFPEISFSYHMYGVNMGILNVDISTNNGTSYTNIWTQSGQVQTANDDPWEDANLSLVAYSGQIIKLRFRGLIGSDFKSDMAIDDIHIQSMATAPEIKILGHDNTLIVNGDLTPDFIDATNFGLVDLGSTKEHTFSIDNSEGTADLIISEITVSNSENFTITGPPSNTPISGGDSSAFSVAYNSLEFGKKTSLVSVFSNDSDEPTYTFLIQGTTIQYFYDSDGDGILDHVDIDDDNDGIMDSAEQQNCGNAGGNSVNYKFLNETFGVGTGRATINNNTANTSYCYEDGLIGTNTPECPNQSSWILDHGEYTVVSKITGTQASDPENIHGDLAWYNGEDHTPNDINGRMAVFSASDTPGVFYEATITGILSNFPISYSFYALNIMSQSSFSGSDLPDITVQFLDLNENILSTYNTTPLGRCSVSTTDNTCIQGEWQEFSTNVNLGDVNSFIVRFINNTPGGIGNNLAIDDITIIQTLCDTDSDGIADIFDLDSDNDGIPDVVEAGLGNLSEGTATLTNTSGWIDLNANGMHDLAEGFTILNSDNDSTPNYLDLDSDNDTIFDVDESKAGNSADLNFENGDGDINGDGVGDGLDTDYARKKDVDSDGIHELFADGILDIYDYNTGSTFETAFGNSNQGLGSTYFVVDSDSDGIPDYMDTTSNGNTYDISQTLYASLDTNANGSIGGENYNTDTDKDGILDLFDTDDERFGSPRDLDRKLNLYFDGRNDYIEDSELLSGRTNATIMGWIKIDPSFLNGSAVIFGQENLKIMIEPSAGNYYIRAIANNIGAQNDLNSHPINSNQWYHVVASFNGEDEEITLYVNGEKLSSTFGAGSFLESNPFNFRIGKQADNNTDKYFKGFIDEVRVFNKTLSENEIQKMVYQEIENNYGVVRGSVVPKDIANFISTSYIDPILWPSLMRYYRMDVFKGDIVDDLTTPDYDSGTGAKLYNAKLIDNQTAPMPFITHSSGNLPDAVDSFADGVHGQDVVTYDWSIVKVKHNDVSFSGHQGHLALFIDELDATSAPIEYHVNDDSELNVSWYLELNGFIDLEGESQLVQGSESSLLVGSAGKIEKDQQGTKDLFTYNYWSSPVGFTTTEYPNNYSYKLNNNIVKDGTDSDSPTNISFVGGYDGNSGSPIGIAHYWIWKFGNLPSSDYSAWQHIRNTGTIKAGEGFTMKGIENTEGDLTLEQNYVFQGKPNNGDILTLNLNAGNDYLIGNPYASAIDADQFILDNGPEVDNITGIERNSESSPLINGTLYFWEHWGGSSHSSSEYQGGYATYNFSGGVCAAAWGTINPDVAEVGTGTKTPGRFIPVGQGFFVSGKRTGTINFNNGQRRFVKEEGTLSNYIRQEQNEETTEEEFEDNRMKIRLGYNSVNTIHRQLLLTEDTRASLEYDWGFDGLLYQNQMDDMYWMLDNEKYIIQGIDNISENTVLPIGIHTSDPGLNNITIDILENVPSTLNIYIHDKELGLIHDLRVENYSIYLQAGSYLDRFEITFTNQSLGVEAIELANSLQVSYVNTNESITIQNPELKTIKSVEMFNIIGQSIFKIEDSKTEANLVIKTKTLSVGSYIIKLQTEFGVVSKKVLVN</sequence>
<accession>A0A917GX82</accession>
<dbReference type="InterPro" id="IPR006558">
    <property type="entry name" value="LamG-like"/>
</dbReference>
<keyword evidence="3" id="KW-0963">Cytoplasm</keyword>
<evidence type="ECO:0000256" key="6">
    <source>
        <dbReference type="ARBA" id="ARBA00023157"/>
    </source>
</evidence>
<dbReference type="Pfam" id="PF13385">
    <property type="entry name" value="Laminin_G_3"/>
    <property type="match status" value="1"/>
</dbReference>
<proteinExistence type="predicted"/>
<comment type="caution">
    <text evidence="9">The sequence shown here is derived from an EMBL/GenBank/DDBJ whole genome shotgun (WGS) entry which is preliminary data.</text>
</comment>
<keyword evidence="10" id="KW-1185">Reference proteome</keyword>
<dbReference type="RefSeq" id="WP_188466945.1">
    <property type="nucleotide sequence ID" value="NZ_BMFQ01000004.1"/>
</dbReference>
<dbReference type="GO" id="GO:0005975">
    <property type="term" value="P:carbohydrate metabolic process"/>
    <property type="evidence" value="ECO:0007669"/>
    <property type="project" value="UniProtKB-ARBA"/>
</dbReference>
<dbReference type="NCBIfam" id="NF012200">
    <property type="entry name" value="choice_anch_D"/>
    <property type="match status" value="1"/>
</dbReference>
<evidence type="ECO:0000256" key="5">
    <source>
        <dbReference type="ARBA" id="ARBA00023069"/>
    </source>
</evidence>
<feature type="domain" description="MAM" evidence="8">
    <location>
        <begin position="121"/>
        <end position="285"/>
    </location>
</feature>
<evidence type="ECO:0000313" key="10">
    <source>
        <dbReference type="Proteomes" id="UP000625976"/>
    </source>
</evidence>
<organism evidence="9 10">
    <name type="scientific">Bizionia arctica</name>
    <dbReference type="NCBI Taxonomy" id="1495645"/>
    <lineage>
        <taxon>Bacteria</taxon>
        <taxon>Pseudomonadati</taxon>
        <taxon>Bacteroidota</taxon>
        <taxon>Flavobacteriia</taxon>
        <taxon>Flavobacteriales</taxon>
        <taxon>Flavobacteriaceae</taxon>
        <taxon>Bizionia</taxon>
    </lineage>
</organism>
<dbReference type="InterPro" id="IPR013320">
    <property type="entry name" value="ConA-like_dom_sf"/>
</dbReference>
<evidence type="ECO:0000256" key="3">
    <source>
        <dbReference type="ARBA" id="ARBA00022490"/>
    </source>
</evidence>
<dbReference type="GO" id="GO:0004553">
    <property type="term" value="F:hydrolase activity, hydrolyzing O-glycosyl compounds"/>
    <property type="evidence" value="ECO:0007669"/>
    <property type="project" value="UniProtKB-ARBA"/>
</dbReference>
<dbReference type="PANTHER" id="PTHR23282">
    <property type="entry name" value="APICAL ENDOSOMAL GLYCOPROTEIN PRECURSOR"/>
    <property type="match status" value="1"/>
</dbReference>
<evidence type="ECO:0000256" key="1">
    <source>
        <dbReference type="ARBA" id="ARBA00004138"/>
    </source>
</evidence>
<reference evidence="9" key="2">
    <citation type="submission" date="2020-09" db="EMBL/GenBank/DDBJ databases">
        <authorList>
            <person name="Sun Q."/>
            <person name="Zhou Y."/>
        </authorList>
    </citation>
    <scope>NUCLEOTIDE SEQUENCE</scope>
    <source>
        <strain evidence="9">CGMCC 1.12751</strain>
    </source>
</reference>
<dbReference type="PROSITE" id="PS50060">
    <property type="entry name" value="MAM_2"/>
    <property type="match status" value="1"/>
</dbReference>
<dbReference type="EMBL" id="BMFQ01000004">
    <property type="protein sequence ID" value="GGG59966.1"/>
    <property type="molecule type" value="Genomic_DNA"/>
</dbReference>
<dbReference type="InterPro" id="IPR053879">
    <property type="entry name" value="HYDIN_VesB_CFA65-like_Ig"/>
</dbReference>
<dbReference type="Proteomes" id="UP000625976">
    <property type="component" value="Unassembled WGS sequence"/>
</dbReference>